<gene>
    <name evidence="1" type="ORF">LZG35_21805</name>
</gene>
<proteinExistence type="predicted"/>
<sequence length="189" mass="21317">MKKIPLMEQLPPFPRDLLEEADRLFNVTLANDAILGEKLSLLYAFIDKVNENVVSRLSNCKKGCSHCCHMDVQITTLEASYIAFHVNIPFLDDRPFSTGNKSACTFLSSSGTCLIYPHRPLFCRTYHSMSPPELCGIPGAEIAQYGTVLGGMGNPVFRAAVNWIYYQNRHCDGTVRDIRDFFCDSRRAR</sequence>
<organism evidence="1 2">
    <name type="scientific">Alloalcanivorax xenomutans</name>
    <dbReference type="NCBI Taxonomy" id="1094342"/>
    <lineage>
        <taxon>Bacteria</taxon>
        <taxon>Pseudomonadati</taxon>
        <taxon>Pseudomonadota</taxon>
        <taxon>Gammaproteobacteria</taxon>
        <taxon>Oceanospirillales</taxon>
        <taxon>Alcanivoracaceae</taxon>
        <taxon>Alloalcanivorax</taxon>
    </lineage>
</organism>
<dbReference type="EMBL" id="JAJVKT010000050">
    <property type="protein sequence ID" value="MCE7511277.1"/>
    <property type="molecule type" value="Genomic_DNA"/>
</dbReference>
<dbReference type="Proteomes" id="UP001107961">
    <property type="component" value="Unassembled WGS sequence"/>
</dbReference>
<protein>
    <submittedName>
        <fullName evidence="1">YkgJ family cysteine cluster protein</fullName>
    </submittedName>
</protein>
<name>A0A9Q3ZIH8_9GAMM</name>
<reference evidence="1" key="1">
    <citation type="submission" date="2022-01" db="EMBL/GenBank/DDBJ databases">
        <authorList>
            <person name="Karlyshev A.V."/>
            <person name="Jaspars M."/>
        </authorList>
    </citation>
    <scope>NUCLEOTIDE SEQUENCE</scope>
    <source>
        <strain evidence="1">AGSA3-2</strain>
    </source>
</reference>
<dbReference type="RefSeq" id="WP_233926226.1">
    <property type="nucleotide sequence ID" value="NZ_JAJVKT010000050.1"/>
</dbReference>
<dbReference type="Pfam" id="PF03692">
    <property type="entry name" value="CxxCxxCC"/>
    <property type="match status" value="1"/>
</dbReference>
<evidence type="ECO:0000313" key="2">
    <source>
        <dbReference type="Proteomes" id="UP001107961"/>
    </source>
</evidence>
<keyword evidence="2" id="KW-1185">Reference proteome</keyword>
<comment type="caution">
    <text evidence="1">The sequence shown here is derived from an EMBL/GenBank/DDBJ whole genome shotgun (WGS) entry which is preliminary data.</text>
</comment>
<dbReference type="InterPro" id="IPR005358">
    <property type="entry name" value="Puta_zinc/iron-chelating_dom"/>
</dbReference>
<dbReference type="AlphaFoldDB" id="A0A9Q3ZIH8"/>
<accession>A0A9Q3ZIH8</accession>
<evidence type="ECO:0000313" key="1">
    <source>
        <dbReference type="EMBL" id="MCE7511277.1"/>
    </source>
</evidence>